<dbReference type="Pfam" id="PF01381">
    <property type="entry name" value="HTH_3"/>
    <property type="match status" value="1"/>
</dbReference>
<dbReference type="CDD" id="cd00093">
    <property type="entry name" value="HTH_XRE"/>
    <property type="match status" value="1"/>
</dbReference>
<evidence type="ECO:0000313" key="2">
    <source>
        <dbReference type="EMBL" id="ADI14061.1"/>
    </source>
</evidence>
<dbReference type="PROSITE" id="PS50943">
    <property type="entry name" value="HTH_CROC1"/>
    <property type="match status" value="1"/>
</dbReference>
<evidence type="ECO:0000313" key="3">
    <source>
        <dbReference type="Proteomes" id="UP000000379"/>
    </source>
</evidence>
<dbReference type="HOGENOM" id="CLU_1854350_0_0_0"/>
<dbReference type="InterPro" id="IPR001387">
    <property type="entry name" value="Cro/C1-type_HTH"/>
</dbReference>
<reference evidence="2 3" key="2">
    <citation type="journal article" date="2011" name="Stand. Genomic Sci.">
        <title>Complete genome sequence of Truepera radiovictrix type strain (RQ-24).</title>
        <authorList>
            <person name="Ivanova N."/>
            <person name="Rohde C."/>
            <person name="Munk C."/>
            <person name="Nolan M."/>
            <person name="Lucas S."/>
            <person name="Del Rio T.G."/>
            <person name="Tice H."/>
            <person name="Deshpande S."/>
            <person name="Cheng J.F."/>
            <person name="Tapia R."/>
            <person name="Han C."/>
            <person name="Goodwin L."/>
            <person name="Pitluck S."/>
            <person name="Liolios K."/>
            <person name="Mavromatis K."/>
            <person name="Mikhailova N."/>
            <person name="Pati A."/>
            <person name="Chen A."/>
            <person name="Palaniappan K."/>
            <person name="Land M."/>
            <person name="Hauser L."/>
            <person name="Chang Y.J."/>
            <person name="Jeffries C.D."/>
            <person name="Brambilla E."/>
            <person name="Rohde M."/>
            <person name="Goker M."/>
            <person name="Tindall B.J."/>
            <person name="Woyke T."/>
            <person name="Bristow J."/>
            <person name="Eisen J.A."/>
            <person name="Markowitz V."/>
            <person name="Hugenholtz P."/>
            <person name="Kyrpides N.C."/>
            <person name="Klenk H.P."/>
            <person name="Lapidus A."/>
        </authorList>
    </citation>
    <scope>NUCLEOTIDE SEQUENCE [LARGE SCALE GENOMIC DNA]</scope>
    <source>
        <strain evidence="3">DSM 17093 / CIP 108686 / LMG 22925 / RQ-24</strain>
    </source>
</reference>
<dbReference type="Gene3D" id="1.10.260.40">
    <property type="entry name" value="lambda repressor-like DNA-binding domains"/>
    <property type="match status" value="1"/>
</dbReference>
<dbReference type="eggNOG" id="COG5499">
    <property type="taxonomic scope" value="Bacteria"/>
</dbReference>
<sequence>MTTATVVSAWEAFQAATGGIKRPETEADYETLRELLNDLTNRYNCNVEPYGSLFDLIATYMHDWELAHEPELKNLVATPQEMLAILMREHGVTQYQLDKEGVVNQGTLSRILKGERGISKALAKKLAERFGVKVELFI</sequence>
<reference evidence="3" key="1">
    <citation type="submission" date="2010-05" db="EMBL/GenBank/DDBJ databases">
        <title>The complete genome of Truepera radiovictris DSM 17093.</title>
        <authorList>
            <consortium name="US DOE Joint Genome Institute (JGI-PGF)"/>
            <person name="Lucas S."/>
            <person name="Copeland A."/>
            <person name="Lapidus A."/>
            <person name="Glavina del Rio T."/>
            <person name="Dalin E."/>
            <person name="Tice H."/>
            <person name="Bruce D."/>
            <person name="Goodwin L."/>
            <person name="Pitluck S."/>
            <person name="Kyrpides N."/>
            <person name="Mavromatis K."/>
            <person name="Ovchinnikova G."/>
            <person name="Munk A.C."/>
            <person name="Detter J.C."/>
            <person name="Han C."/>
            <person name="Tapia R."/>
            <person name="Land M."/>
            <person name="Hauser L."/>
            <person name="Markowitz V."/>
            <person name="Cheng J.-F."/>
            <person name="Hugenholtz P."/>
            <person name="Woyke T."/>
            <person name="Wu D."/>
            <person name="Tindall B."/>
            <person name="Pomrenke H.G."/>
            <person name="Brambilla E."/>
            <person name="Klenk H.-P."/>
            <person name="Eisen J.A."/>
        </authorList>
    </citation>
    <scope>NUCLEOTIDE SEQUENCE [LARGE SCALE GENOMIC DNA]</scope>
    <source>
        <strain evidence="3">DSM 17093 / CIP 108686 / LMG 22925 / RQ-24</strain>
    </source>
</reference>
<dbReference type="KEGG" id="tra:Trad_0928"/>
<dbReference type="SMART" id="SM00530">
    <property type="entry name" value="HTH_XRE"/>
    <property type="match status" value="1"/>
</dbReference>
<evidence type="ECO:0000259" key="1">
    <source>
        <dbReference type="PROSITE" id="PS50943"/>
    </source>
</evidence>
<name>D7CUS0_TRURR</name>
<dbReference type="Proteomes" id="UP000000379">
    <property type="component" value="Chromosome"/>
</dbReference>
<dbReference type="GO" id="GO:0003677">
    <property type="term" value="F:DNA binding"/>
    <property type="evidence" value="ECO:0007669"/>
    <property type="project" value="InterPro"/>
</dbReference>
<keyword evidence="3" id="KW-1185">Reference proteome</keyword>
<protein>
    <submittedName>
        <fullName evidence="2">Transcriptional regulator, XRE family</fullName>
    </submittedName>
</protein>
<dbReference type="RefSeq" id="WP_013177433.1">
    <property type="nucleotide sequence ID" value="NC_014221.1"/>
</dbReference>
<proteinExistence type="predicted"/>
<dbReference type="STRING" id="649638.Trad_0928"/>
<feature type="domain" description="HTH cro/C1-type" evidence="1">
    <location>
        <begin position="83"/>
        <end position="137"/>
    </location>
</feature>
<gene>
    <name evidence="2" type="ordered locus">Trad_0928</name>
</gene>
<dbReference type="SUPFAM" id="SSF47413">
    <property type="entry name" value="lambda repressor-like DNA-binding domains"/>
    <property type="match status" value="1"/>
</dbReference>
<dbReference type="InterPro" id="IPR010982">
    <property type="entry name" value="Lambda_DNA-bd_dom_sf"/>
</dbReference>
<organism evidence="2 3">
    <name type="scientific">Truepera radiovictrix (strain DSM 17093 / CIP 108686 / LMG 22925 / RQ-24)</name>
    <dbReference type="NCBI Taxonomy" id="649638"/>
    <lineage>
        <taxon>Bacteria</taxon>
        <taxon>Thermotogati</taxon>
        <taxon>Deinococcota</taxon>
        <taxon>Deinococci</taxon>
        <taxon>Trueperales</taxon>
        <taxon>Trueperaceae</taxon>
        <taxon>Truepera</taxon>
    </lineage>
</organism>
<dbReference type="AlphaFoldDB" id="D7CUS0"/>
<dbReference type="OrthoDB" id="9796786at2"/>
<accession>D7CUS0</accession>
<dbReference type="EMBL" id="CP002049">
    <property type="protein sequence ID" value="ADI14061.1"/>
    <property type="molecule type" value="Genomic_DNA"/>
</dbReference>